<protein>
    <recommendedName>
        <fullName evidence="1">Serine-threonine/tyrosine-protein kinase catalytic domain-containing protein</fullName>
    </recommendedName>
</protein>
<sequence length="108" mass="12772">MFRKRIIYKRIKKSDIWGRVNRNGTNLLDKFVPFLLTSPIYSFGVILWEILNGRPPFQSLNIYAVIIHISKGGREIPVEGTPDSYIQLYKRCWNYDPNQHSELGKRKF</sequence>
<dbReference type="Proteomes" id="UP000266673">
    <property type="component" value="Unassembled WGS sequence"/>
</dbReference>
<evidence type="ECO:0000313" key="2">
    <source>
        <dbReference type="EMBL" id="RIB05544.1"/>
    </source>
</evidence>
<keyword evidence="3" id="KW-1185">Reference proteome</keyword>
<name>A0A397U5Q1_9GLOM</name>
<feature type="domain" description="Serine-threonine/tyrosine-protein kinase catalytic" evidence="1">
    <location>
        <begin position="35"/>
        <end position="101"/>
    </location>
</feature>
<dbReference type="EMBL" id="QKWP01001964">
    <property type="protein sequence ID" value="RIB05544.1"/>
    <property type="molecule type" value="Genomic_DNA"/>
</dbReference>
<evidence type="ECO:0000259" key="1">
    <source>
        <dbReference type="Pfam" id="PF07714"/>
    </source>
</evidence>
<dbReference type="OrthoDB" id="2353542at2759"/>
<dbReference type="STRING" id="44941.A0A397U5Q1"/>
<reference evidence="2 3" key="1">
    <citation type="submission" date="2018-06" db="EMBL/GenBank/DDBJ databases">
        <title>Comparative genomics reveals the genomic features of Rhizophagus irregularis, R. cerebriforme, R. diaphanum and Gigaspora rosea, and their symbiotic lifestyle signature.</title>
        <authorList>
            <person name="Morin E."/>
            <person name="San Clemente H."/>
            <person name="Chen E.C.H."/>
            <person name="De La Providencia I."/>
            <person name="Hainaut M."/>
            <person name="Kuo A."/>
            <person name="Kohler A."/>
            <person name="Murat C."/>
            <person name="Tang N."/>
            <person name="Roy S."/>
            <person name="Loubradou J."/>
            <person name="Henrissat B."/>
            <person name="Grigoriev I.V."/>
            <person name="Corradi N."/>
            <person name="Roux C."/>
            <person name="Martin F.M."/>
        </authorList>
    </citation>
    <scope>NUCLEOTIDE SEQUENCE [LARGE SCALE GENOMIC DNA]</scope>
    <source>
        <strain evidence="2 3">DAOM 194757</strain>
    </source>
</reference>
<dbReference type="GO" id="GO:0004672">
    <property type="term" value="F:protein kinase activity"/>
    <property type="evidence" value="ECO:0007669"/>
    <property type="project" value="InterPro"/>
</dbReference>
<proteinExistence type="predicted"/>
<dbReference type="InterPro" id="IPR011009">
    <property type="entry name" value="Kinase-like_dom_sf"/>
</dbReference>
<accession>A0A397U5Q1</accession>
<organism evidence="2 3">
    <name type="scientific">Gigaspora rosea</name>
    <dbReference type="NCBI Taxonomy" id="44941"/>
    <lineage>
        <taxon>Eukaryota</taxon>
        <taxon>Fungi</taxon>
        <taxon>Fungi incertae sedis</taxon>
        <taxon>Mucoromycota</taxon>
        <taxon>Glomeromycotina</taxon>
        <taxon>Glomeromycetes</taxon>
        <taxon>Diversisporales</taxon>
        <taxon>Gigasporaceae</taxon>
        <taxon>Gigaspora</taxon>
    </lineage>
</organism>
<gene>
    <name evidence="2" type="ORF">C2G38_587461</name>
</gene>
<dbReference type="InterPro" id="IPR001245">
    <property type="entry name" value="Ser-Thr/Tyr_kinase_cat_dom"/>
</dbReference>
<evidence type="ECO:0000313" key="3">
    <source>
        <dbReference type="Proteomes" id="UP000266673"/>
    </source>
</evidence>
<dbReference type="Pfam" id="PF07714">
    <property type="entry name" value="PK_Tyr_Ser-Thr"/>
    <property type="match status" value="1"/>
</dbReference>
<dbReference type="SUPFAM" id="SSF56112">
    <property type="entry name" value="Protein kinase-like (PK-like)"/>
    <property type="match status" value="1"/>
</dbReference>
<dbReference type="AlphaFoldDB" id="A0A397U5Q1"/>
<comment type="caution">
    <text evidence="2">The sequence shown here is derived from an EMBL/GenBank/DDBJ whole genome shotgun (WGS) entry which is preliminary data.</text>
</comment>
<dbReference type="Gene3D" id="1.10.510.10">
    <property type="entry name" value="Transferase(Phosphotransferase) domain 1"/>
    <property type="match status" value="1"/>
</dbReference>